<evidence type="ECO:0000256" key="3">
    <source>
        <dbReference type="PIRSR" id="PIRSR613078-1"/>
    </source>
</evidence>
<dbReference type="Gene3D" id="3.40.50.1240">
    <property type="entry name" value="Phosphoglycerate mutase-like"/>
    <property type="match status" value="2"/>
</dbReference>
<name>A0A1T4LEC9_PORCN</name>
<reference evidence="5 6" key="1">
    <citation type="submission" date="2017-02" db="EMBL/GenBank/DDBJ databases">
        <authorList>
            <person name="Peterson S.W."/>
        </authorList>
    </citation>
    <scope>NUCLEOTIDE SEQUENCE [LARGE SCALE GENOMIC DNA]</scope>
    <source>
        <strain evidence="5 6">ATCC 700135</strain>
    </source>
</reference>
<dbReference type="SUPFAM" id="SSF53254">
    <property type="entry name" value="Phosphoglycerate mutase-like"/>
    <property type="match status" value="2"/>
</dbReference>
<dbReference type="InterPro" id="IPR013078">
    <property type="entry name" value="His_Pase_superF_clade-1"/>
</dbReference>
<feature type="binding site" evidence="4">
    <location>
        <begin position="10"/>
        <end position="17"/>
    </location>
    <ligand>
        <name>substrate</name>
    </ligand>
</feature>
<organism evidence="5 6">
    <name type="scientific">Porphyromonas cangingivalis</name>
    <dbReference type="NCBI Taxonomy" id="36874"/>
    <lineage>
        <taxon>Bacteria</taxon>
        <taxon>Pseudomonadati</taxon>
        <taxon>Bacteroidota</taxon>
        <taxon>Bacteroidia</taxon>
        <taxon>Bacteroidales</taxon>
        <taxon>Porphyromonadaceae</taxon>
        <taxon>Porphyromonas</taxon>
    </lineage>
</organism>
<dbReference type="EMBL" id="FUWL01000007">
    <property type="protein sequence ID" value="SJZ52918.1"/>
    <property type="molecule type" value="Genomic_DNA"/>
</dbReference>
<dbReference type="RefSeq" id="WP_078735722.1">
    <property type="nucleotide sequence ID" value="NZ_FUWL01000007.1"/>
</dbReference>
<dbReference type="PANTHER" id="PTHR48100">
    <property type="entry name" value="BROAD-SPECIFICITY PHOSPHATASE YOR283W-RELATED"/>
    <property type="match status" value="1"/>
</dbReference>
<dbReference type="Proteomes" id="UP000189956">
    <property type="component" value="Unassembled WGS sequence"/>
</dbReference>
<dbReference type="GO" id="GO:0016791">
    <property type="term" value="F:phosphatase activity"/>
    <property type="evidence" value="ECO:0007669"/>
    <property type="project" value="TreeGrafter"/>
</dbReference>
<proteinExistence type="predicted"/>
<dbReference type="PROSITE" id="PS00175">
    <property type="entry name" value="PG_MUTASE"/>
    <property type="match status" value="2"/>
</dbReference>
<evidence type="ECO:0000256" key="2">
    <source>
        <dbReference type="ARBA" id="ARBA00023235"/>
    </source>
</evidence>
<accession>A0A1T4LEC9</accession>
<dbReference type="InterPro" id="IPR029033">
    <property type="entry name" value="His_PPase_superfam"/>
</dbReference>
<dbReference type="PANTHER" id="PTHR48100:SF1">
    <property type="entry name" value="HISTIDINE PHOSPHATASE FAMILY PROTEIN-RELATED"/>
    <property type="match status" value="1"/>
</dbReference>
<feature type="active site" description="Proton donor/acceptor" evidence="3">
    <location>
        <position position="88"/>
    </location>
</feature>
<feature type="active site" description="Tele-phosphohistidine intermediate" evidence="3">
    <location>
        <position position="11"/>
    </location>
</feature>
<dbReference type="InterPro" id="IPR050275">
    <property type="entry name" value="PGM_Phosphatase"/>
</dbReference>
<gene>
    <name evidence="5" type="ORF">SAMN02745205_01112</name>
</gene>
<dbReference type="Pfam" id="PF00300">
    <property type="entry name" value="His_Phos_1"/>
    <property type="match status" value="2"/>
</dbReference>
<dbReference type="AlphaFoldDB" id="A0A1T4LEC9"/>
<dbReference type="InterPro" id="IPR001345">
    <property type="entry name" value="PG/BPGM_mutase_AS"/>
</dbReference>
<evidence type="ECO:0000256" key="1">
    <source>
        <dbReference type="ARBA" id="ARBA00023152"/>
    </source>
</evidence>
<keyword evidence="2" id="KW-0413">Isomerase</keyword>
<evidence type="ECO:0000313" key="5">
    <source>
        <dbReference type="EMBL" id="SJZ52918.1"/>
    </source>
</evidence>
<dbReference type="CDD" id="cd07067">
    <property type="entry name" value="HP_PGM_like"/>
    <property type="match status" value="2"/>
</dbReference>
<protein>
    <submittedName>
        <fullName evidence="5">Probable phosphoglycerate mutase</fullName>
    </submittedName>
</protein>
<feature type="binding site" evidence="4">
    <location>
        <position position="61"/>
    </location>
    <ligand>
        <name>substrate</name>
    </ligand>
</feature>
<evidence type="ECO:0000313" key="6">
    <source>
        <dbReference type="Proteomes" id="UP000189956"/>
    </source>
</evidence>
<dbReference type="SMART" id="SM00855">
    <property type="entry name" value="PGAM"/>
    <property type="match status" value="2"/>
</dbReference>
<sequence>MSGNTIILIRHGETTFNKDGIIQGNTDHPILTEEGRKQMLRVGIWLKELDIDYIYASHLNRTKESAEIVANQCGVSLSRLKIDERLEEINFGCWHGLQRKEIISNFSNIYRLWRTRPYDFELEERFPVKELYDKISSFLNEEILHSDKKGIKVIVAHKGSISAIVNTLLKLPKSHHHILQLDNGSVTVIQERNTIETSCDYELCFTNEVPTFCDAPLIDFKTEERTKSYGELFLVRHGQTDSNLERKYQGSMDIPLSELGIKNMNLLAKSFTPNIPTRIICSPLSRAIQSAEIIANSNRIKSVSVRNDLHEFLYGIWEGMTEDEVSRYRHAEYNQWQTVPQKANIPQSEHLNNAYNRCNNIWEDYQKDLYSWGGSIISVAHDIVNRLIICNALDLPANYIWSFKQTNASVSVLAIKNVYDGRLRMLNHSGNSIKFRLSDEYL</sequence>
<evidence type="ECO:0000256" key="4">
    <source>
        <dbReference type="PIRSR" id="PIRSR613078-2"/>
    </source>
</evidence>
<keyword evidence="1" id="KW-0324">Glycolysis</keyword>